<evidence type="ECO:0000256" key="1">
    <source>
        <dbReference type="ARBA" id="ARBA00004141"/>
    </source>
</evidence>
<dbReference type="PANTHER" id="PTHR42718">
    <property type="entry name" value="MAJOR FACILITATOR SUPERFAMILY MULTIDRUG TRANSPORTER MFSC"/>
    <property type="match status" value="1"/>
</dbReference>
<protein>
    <recommendedName>
        <fullName evidence="9">MFS transporter</fullName>
    </recommendedName>
</protein>
<organism evidence="7 8">
    <name type="scientific">Desulfolithobacter dissulfuricans</name>
    <dbReference type="NCBI Taxonomy" id="2795293"/>
    <lineage>
        <taxon>Bacteria</taxon>
        <taxon>Pseudomonadati</taxon>
        <taxon>Thermodesulfobacteriota</taxon>
        <taxon>Desulfobulbia</taxon>
        <taxon>Desulfobulbales</taxon>
        <taxon>Desulfobulbaceae</taxon>
        <taxon>Desulfolithobacter</taxon>
    </lineage>
</organism>
<dbReference type="Gene3D" id="1.20.1250.20">
    <property type="entry name" value="MFS general substrate transporter like domains"/>
    <property type="match status" value="1"/>
</dbReference>
<dbReference type="SUPFAM" id="SSF103473">
    <property type="entry name" value="MFS general substrate transporter"/>
    <property type="match status" value="1"/>
</dbReference>
<evidence type="ECO:0000256" key="3">
    <source>
        <dbReference type="ARBA" id="ARBA00022692"/>
    </source>
</evidence>
<dbReference type="GO" id="GO:0016020">
    <property type="term" value="C:membrane"/>
    <property type="evidence" value="ECO:0007669"/>
    <property type="project" value="UniProtKB-SubCell"/>
</dbReference>
<feature type="transmembrane region" description="Helical" evidence="6">
    <location>
        <begin position="20"/>
        <end position="38"/>
    </location>
</feature>
<keyword evidence="3 6" id="KW-0812">Transmembrane</keyword>
<comment type="subcellular location">
    <subcellularLocation>
        <location evidence="1">Membrane</location>
        <topology evidence="1">Multi-pass membrane protein</topology>
    </subcellularLocation>
</comment>
<dbReference type="InterPro" id="IPR011701">
    <property type="entry name" value="MFS"/>
</dbReference>
<dbReference type="PANTHER" id="PTHR42718:SF9">
    <property type="entry name" value="MAJOR FACILITATOR SUPERFAMILY MULTIDRUG TRANSPORTER MFSC"/>
    <property type="match status" value="1"/>
</dbReference>
<feature type="transmembrane region" description="Helical" evidence="6">
    <location>
        <begin position="232"/>
        <end position="255"/>
    </location>
</feature>
<dbReference type="Proteomes" id="UP001063350">
    <property type="component" value="Chromosome"/>
</dbReference>
<feature type="transmembrane region" description="Helical" evidence="6">
    <location>
        <begin position="123"/>
        <end position="142"/>
    </location>
</feature>
<reference evidence="7" key="1">
    <citation type="submission" date="2020-12" db="EMBL/GenBank/DDBJ databases">
        <title>Desulfobium dissulfuricans gen. nov., sp. nov., a novel mesophilic, sulfate-reducing bacterium isolated from a deep-sea hydrothermal vent.</title>
        <authorList>
            <person name="Hashimoto Y."/>
            <person name="Tame A."/>
            <person name="Sawayama S."/>
            <person name="Miyazaki J."/>
            <person name="Takai K."/>
            <person name="Nakagawa S."/>
        </authorList>
    </citation>
    <scope>NUCLEOTIDE SEQUENCE</scope>
    <source>
        <strain evidence="7">GF1</strain>
    </source>
</reference>
<dbReference type="KEGG" id="ddu:GF1_01980"/>
<feature type="transmembrane region" description="Helical" evidence="6">
    <location>
        <begin position="58"/>
        <end position="82"/>
    </location>
</feature>
<name>A0A915U4K4_9BACT</name>
<accession>A0A915U4K4</accession>
<keyword evidence="2" id="KW-0813">Transport</keyword>
<evidence type="ECO:0000256" key="2">
    <source>
        <dbReference type="ARBA" id="ARBA00022448"/>
    </source>
</evidence>
<evidence type="ECO:0000256" key="5">
    <source>
        <dbReference type="ARBA" id="ARBA00023136"/>
    </source>
</evidence>
<proteinExistence type="predicted"/>
<keyword evidence="8" id="KW-1185">Reference proteome</keyword>
<dbReference type="RefSeq" id="WP_326491577.1">
    <property type="nucleotide sequence ID" value="NZ_AP024233.1"/>
</dbReference>
<dbReference type="InterPro" id="IPR036259">
    <property type="entry name" value="MFS_trans_sf"/>
</dbReference>
<gene>
    <name evidence="7" type="ORF">GF1_01980</name>
</gene>
<evidence type="ECO:0008006" key="9">
    <source>
        <dbReference type="Google" id="ProtNLM"/>
    </source>
</evidence>
<evidence type="ECO:0000256" key="6">
    <source>
        <dbReference type="SAM" id="Phobius"/>
    </source>
</evidence>
<keyword evidence="5 6" id="KW-0472">Membrane</keyword>
<dbReference type="EMBL" id="AP024233">
    <property type="protein sequence ID" value="BCO07822.1"/>
    <property type="molecule type" value="Genomic_DNA"/>
</dbReference>
<feature type="transmembrane region" description="Helical" evidence="6">
    <location>
        <begin position="188"/>
        <end position="212"/>
    </location>
</feature>
<dbReference type="GO" id="GO:0022857">
    <property type="term" value="F:transmembrane transporter activity"/>
    <property type="evidence" value="ECO:0007669"/>
    <property type="project" value="InterPro"/>
</dbReference>
<sequence length="261" mass="27864">MVLTSAMAHGQTTPREPGRLTTLVAGLGTGITWIALLLHERSTRNPLLPLRLIRQRFLAMAILSSMLSFMVLFFVILLIPFYLANVRELGSDTIGFVMMAIPLCVFFVAPVAGRLYDRIGARIVATTGLLCCLLSLVLLTGLSRNTPLGGIGASLALLGFGQAMFLAPNSASALAGVNNHQAGVTSSLLATARNMGMLLGTALAALLFSWYFSRLTGGLDMKDYRPELAPAFLSALRRTFQVGCLLAFGAVAASWNRGEKS</sequence>
<feature type="transmembrane region" description="Helical" evidence="6">
    <location>
        <begin position="148"/>
        <end position="167"/>
    </location>
</feature>
<feature type="transmembrane region" description="Helical" evidence="6">
    <location>
        <begin position="94"/>
        <end position="116"/>
    </location>
</feature>
<keyword evidence="4 6" id="KW-1133">Transmembrane helix</keyword>
<dbReference type="Pfam" id="PF07690">
    <property type="entry name" value="MFS_1"/>
    <property type="match status" value="1"/>
</dbReference>
<evidence type="ECO:0000256" key="4">
    <source>
        <dbReference type="ARBA" id="ARBA00022989"/>
    </source>
</evidence>
<dbReference type="AlphaFoldDB" id="A0A915U4K4"/>
<evidence type="ECO:0000313" key="7">
    <source>
        <dbReference type="EMBL" id="BCO07822.1"/>
    </source>
</evidence>
<evidence type="ECO:0000313" key="8">
    <source>
        <dbReference type="Proteomes" id="UP001063350"/>
    </source>
</evidence>